<dbReference type="Pfam" id="PF17070">
    <property type="entry name" value="Thx"/>
    <property type="match status" value="1"/>
</dbReference>
<dbReference type="NCBIfam" id="TIGR04560">
    <property type="entry name" value="ribo_THX"/>
    <property type="match status" value="1"/>
</dbReference>
<name>D0MJ90_RHOM4</name>
<feature type="compositionally biased region" description="Basic residues" evidence="4">
    <location>
        <begin position="1"/>
        <end position="13"/>
    </location>
</feature>
<dbReference type="AlphaFoldDB" id="D0MJ90"/>
<sequence length="39" mass="4562">MGKGDRRTRRGKIWRGTYGKYRPKKKKKKQQQEAAAAAK</sequence>
<dbReference type="HOGENOM" id="CLU_209110_5_0_10"/>
<evidence type="ECO:0008006" key="7">
    <source>
        <dbReference type="Google" id="ProtNLM"/>
    </source>
</evidence>
<dbReference type="eggNOG" id="ENOG5033F7U">
    <property type="taxonomic scope" value="Bacteria"/>
</dbReference>
<proteinExistence type="inferred from homology"/>
<dbReference type="NCBIfam" id="NF011339">
    <property type="entry name" value="PRK14753.1"/>
    <property type="match status" value="1"/>
</dbReference>
<evidence type="ECO:0000256" key="3">
    <source>
        <dbReference type="ARBA" id="ARBA00023274"/>
    </source>
</evidence>
<keyword evidence="3" id="KW-0687">Ribonucleoprotein</keyword>
<dbReference type="InterPro" id="IPR031414">
    <property type="entry name" value="Ribosomal_bTHX"/>
</dbReference>
<dbReference type="Proteomes" id="UP000002221">
    <property type="component" value="Chromosome"/>
</dbReference>
<dbReference type="RefSeq" id="WP_012844159.1">
    <property type="nucleotide sequence ID" value="NC_013501.1"/>
</dbReference>
<evidence type="ECO:0000256" key="2">
    <source>
        <dbReference type="ARBA" id="ARBA00022980"/>
    </source>
</evidence>
<dbReference type="GO" id="GO:0005840">
    <property type="term" value="C:ribosome"/>
    <property type="evidence" value="ECO:0007669"/>
    <property type="project" value="UniProtKB-KW"/>
</dbReference>
<keyword evidence="2" id="KW-0689">Ribosomal protein</keyword>
<feature type="region of interest" description="Disordered" evidence="4">
    <location>
        <begin position="1"/>
        <end position="39"/>
    </location>
</feature>
<dbReference type="KEGG" id="rmr:Rmar_1662"/>
<evidence type="ECO:0000256" key="1">
    <source>
        <dbReference type="ARBA" id="ARBA00010834"/>
    </source>
</evidence>
<comment type="similarity">
    <text evidence="1">Belongs to the bacterial ribosomal protein bTHX family.</text>
</comment>
<evidence type="ECO:0000313" key="5">
    <source>
        <dbReference type="EMBL" id="ACY48548.1"/>
    </source>
</evidence>
<protein>
    <recommendedName>
        <fullName evidence="7">30S ribosomal protein THX</fullName>
    </recommendedName>
</protein>
<gene>
    <name evidence="5" type="ordered locus">Rmar_1662</name>
</gene>
<dbReference type="InterPro" id="IPR030826">
    <property type="entry name" value="Ribosomal_bTHX/bTHXc/bTHXm"/>
</dbReference>
<dbReference type="GO" id="GO:1990904">
    <property type="term" value="C:ribonucleoprotein complex"/>
    <property type="evidence" value="ECO:0007669"/>
    <property type="project" value="UniProtKB-KW"/>
</dbReference>
<organism evidence="5 6">
    <name type="scientific">Rhodothermus marinus (strain ATCC 43812 / DSM 4252 / R-10)</name>
    <name type="common">Rhodothermus obamensis</name>
    <dbReference type="NCBI Taxonomy" id="518766"/>
    <lineage>
        <taxon>Bacteria</taxon>
        <taxon>Pseudomonadati</taxon>
        <taxon>Rhodothermota</taxon>
        <taxon>Rhodothermia</taxon>
        <taxon>Rhodothermales</taxon>
        <taxon>Rhodothermaceae</taxon>
        <taxon>Rhodothermus</taxon>
    </lineage>
</organism>
<evidence type="ECO:0000256" key="4">
    <source>
        <dbReference type="SAM" id="MobiDB-lite"/>
    </source>
</evidence>
<dbReference type="EMBL" id="CP001807">
    <property type="protein sequence ID" value="ACY48548.1"/>
    <property type="molecule type" value="Genomic_DNA"/>
</dbReference>
<reference evidence="5 6" key="1">
    <citation type="journal article" date="2009" name="Stand. Genomic Sci.">
        <title>Complete genome sequence of Rhodothermus marinus type strain (R-10).</title>
        <authorList>
            <person name="Nolan M."/>
            <person name="Tindall B.J."/>
            <person name="Pomrenke H."/>
            <person name="Lapidus A."/>
            <person name="Copeland A."/>
            <person name="Glavina Del Rio T."/>
            <person name="Lucas S."/>
            <person name="Chen F."/>
            <person name="Tice H."/>
            <person name="Cheng J.F."/>
            <person name="Saunders E."/>
            <person name="Han C."/>
            <person name="Bruce D."/>
            <person name="Goodwin L."/>
            <person name="Chain P."/>
            <person name="Pitluck S."/>
            <person name="Ovchinikova G."/>
            <person name="Pati A."/>
            <person name="Ivanova N."/>
            <person name="Mavromatis K."/>
            <person name="Chen A."/>
            <person name="Palaniappan K."/>
            <person name="Land M."/>
            <person name="Hauser L."/>
            <person name="Chang Y.J."/>
            <person name="Jeffries C.D."/>
            <person name="Brettin T."/>
            <person name="Goker M."/>
            <person name="Bristow J."/>
            <person name="Eisen J.A."/>
            <person name="Markowitz V."/>
            <person name="Hugenholtz P."/>
            <person name="Kyrpides N.C."/>
            <person name="Klenk H.P."/>
            <person name="Detter J.C."/>
        </authorList>
    </citation>
    <scope>NUCLEOTIDE SEQUENCE [LARGE SCALE GENOMIC DNA]</scope>
    <source>
        <strain evidence="6">ATCC 43812 / DSM 4252 / R-10</strain>
    </source>
</reference>
<keyword evidence="6" id="KW-1185">Reference proteome</keyword>
<accession>D0MJ90</accession>
<evidence type="ECO:0000313" key="6">
    <source>
        <dbReference type="Proteomes" id="UP000002221"/>
    </source>
</evidence>